<sequence>MGKGGSSSSKNTTTTTNTSGQNAIQGDNLGVAISGVNGSNINVSMTDHGAMARASELGELALTSNTQVSTAALKMGKDTVDSAMDFGRDAIRANAEVSNNAMEHVSTAHGENLQMLAGLAGNQATQNAENLATIKDLAAMKADGGQVATSKQMTVMVGLVFFFLAMMAIFGGKK</sequence>
<dbReference type="OrthoDB" id="6107847at2"/>
<feature type="transmembrane region" description="Helical" evidence="2">
    <location>
        <begin position="153"/>
        <end position="172"/>
    </location>
</feature>
<organism evidence="3 4">
    <name type="scientific">Photobacterium chitinilyticum</name>
    <dbReference type="NCBI Taxonomy" id="2485123"/>
    <lineage>
        <taxon>Bacteria</taxon>
        <taxon>Pseudomonadati</taxon>
        <taxon>Pseudomonadota</taxon>
        <taxon>Gammaproteobacteria</taxon>
        <taxon>Vibrionales</taxon>
        <taxon>Vibrionaceae</taxon>
        <taxon>Photobacterium</taxon>
    </lineage>
</organism>
<feature type="region of interest" description="Disordered" evidence="1">
    <location>
        <begin position="1"/>
        <end position="25"/>
    </location>
</feature>
<name>A0A444JPD2_9GAMM</name>
<dbReference type="RefSeq" id="WP_128784606.1">
    <property type="nucleotide sequence ID" value="NZ_RJLM01000005.1"/>
</dbReference>
<comment type="caution">
    <text evidence="3">The sequence shown here is derived from an EMBL/GenBank/DDBJ whole genome shotgun (WGS) entry which is preliminary data.</text>
</comment>
<accession>A0A444JPD2</accession>
<evidence type="ECO:0000313" key="4">
    <source>
        <dbReference type="Proteomes" id="UP000287563"/>
    </source>
</evidence>
<keyword evidence="2" id="KW-1133">Transmembrane helix</keyword>
<dbReference type="AlphaFoldDB" id="A0A444JPD2"/>
<proteinExistence type="predicted"/>
<keyword evidence="2" id="KW-0472">Membrane</keyword>
<feature type="compositionally biased region" description="Low complexity" evidence="1">
    <location>
        <begin position="1"/>
        <end position="20"/>
    </location>
</feature>
<gene>
    <name evidence="3" type="ORF">EDI28_14690</name>
</gene>
<reference evidence="3 4" key="1">
    <citation type="submission" date="2018-11" db="EMBL/GenBank/DDBJ databases">
        <title>Photobacterium sp. BEI247 sp. nov., a marine bacterium isolated from Yongle Blue Hole in the South China Sea.</title>
        <authorList>
            <person name="Wang X."/>
        </authorList>
    </citation>
    <scope>NUCLEOTIDE SEQUENCE [LARGE SCALE GENOMIC DNA]</scope>
    <source>
        <strain evidence="4">BEI247</strain>
    </source>
</reference>
<protein>
    <submittedName>
        <fullName evidence="3">Chemotaxis protein</fullName>
    </submittedName>
</protein>
<evidence type="ECO:0000313" key="3">
    <source>
        <dbReference type="EMBL" id="RWX54982.1"/>
    </source>
</evidence>
<keyword evidence="4" id="KW-1185">Reference proteome</keyword>
<dbReference type="EMBL" id="RJLM01000005">
    <property type="protein sequence ID" value="RWX54982.1"/>
    <property type="molecule type" value="Genomic_DNA"/>
</dbReference>
<keyword evidence="2" id="KW-0812">Transmembrane</keyword>
<dbReference type="Proteomes" id="UP000287563">
    <property type="component" value="Unassembled WGS sequence"/>
</dbReference>
<evidence type="ECO:0000256" key="2">
    <source>
        <dbReference type="SAM" id="Phobius"/>
    </source>
</evidence>
<evidence type="ECO:0000256" key="1">
    <source>
        <dbReference type="SAM" id="MobiDB-lite"/>
    </source>
</evidence>